<evidence type="ECO:0000256" key="1">
    <source>
        <dbReference type="ARBA" id="ARBA00004370"/>
    </source>
</evidence>
<proteinExistence type="predicted"/>
<reference evidence="3 4" key="1">
    <citation type="submission" date="2018-11" db="EMBL/GenBank/DDBJ databases">
        <title>Complete genome sequence of Nocardioides baekrokdamisoli strain KCTC 39748.</title>
        <authorList>
            <person name="Kang S.W."/>
            <person name="Lee K.C."/>
            <person name="Kim K.K."/>
            <person name="Kim J.S."/>
            <person name="Kim D.S."/>
            <person name="Ko S.H."/>
            <person name="Yang S.H."/>
            <person name="Shin Y.K."/>
            <person name="Lee J.S."/>
        </authorList>
    </citation>
    <scope>NUCLEOTIDE SEQUENCE [LARGE SCALE GENOMIC DNA]</scope>
    <source>
        <strain evidence="3 4">KCTC 39748</strain>
    </source>
</reference>
<evidence type="ECO:0008006" key="5">
    <source>
        <dbReference type="Google" id="ProtNLM"/>
    </source>
</evidence>
<evidence type="ECO:0000256" key="2">
    <source>
        <dbReference type="ARBA" id="ARBA00023136"/>
    </source>
</evidence>
<dbReference type="Proteomes" id="UP000271573">
    <property type="component" value="Chromosome"/>
</dbReference>
<organism evidence="3 4">
    <name type="scientific">Nocardioides baekrokdamisoli</name>
    <dbReference type="NCBI Taxonomy" id="1804624"/>
    <lineage>
        <taxon>Bacteria</taxon>
        <taxon>Bacillati</taxon>
        <taxon>Actinomycetota</taxon>
        <taxon>Actinomycetes</taxon>
        <taxon>Propionibacteriales</taxon>
        <taxon>Nocardioidaceae</taxon>
        <taxon>Nocardioides</taxon>
    </lineage>
</organism>
<dbReference type="AlphaFoldDB" id="A0A3G9IH79"/>
<keyword evidence="2" id="KW-0472">Membrane</keyword>
<sequence>MLQALRTRMNLVLLVAVALALTMLILIVTVGTKAVGVTAKGDAEQGRIDAVKSVVSDEITALFSPDYRHLDTWAASVTRSVSGDFIDFVNSQIETSKARIYAAKIIATGGVDAVAINDLKATTAKAFVMAHENETSPSLKKVAATSNCPAQTLCSPYVLEVDVVLTPGGWKISKWGPVA</sequence>
<evidence type="ECO:0000313" key="3">
    <source>
        <dbReference type="EMBL" id="BBH18410.1"/>
    </source>
</evidence>
<evidence type="ECO:0000313" key="4">
    <source>
        <dbReference type="Proteomes" id="UP000271573"/>
    </source>
</evidence>
<dbReference type="EMBL" id="AP019307">
    <property type="protein sequence ID" value="BBH18410.1"/>
    <property type="molecule type" value="Genomic_DNA"/>
</dbReference>
<dbReference type="PANTHER" id="PTHR37042:SF4">
    <property type="entry name" value="OUTER MEMBRANE PROTEIN RV1973"/>
    <property type="match status" value="1"/>
</dbReference>
<gene>
    <name evidence="3" type="ORF">Back2_26970</name>
</gene>
<keyword evidence="4" id="KW-1185">Reference proteome</keyword>
<name>A0A3G9IH79_9ACTN</name>
<dbReference type="KEGG" id="nbe:Back2_26970"/>
<accession>A0A3G9IH79</accession>
<comment type="subcellular location">
    <subcellularLocation>
        <location evidence="1">Membrane</location>
    </subcellularLocation>
</comment>
<dbReference type="PANTHER" id="PTHR37042">
    <property type="entry name" value="OUTER MEMBRANE PROTEIN RV1973"/>
    <property type="match status" value="1"/>
</dbReference>
<dbReference type="GO" id="GO:0016020">
    <property type="term" value="C:membrane"/>
    <property type="evidence" value="ECO:0007669"/>
    <property type="project" value="UniProtKB-SubCell"/>
</dbReference>
<protein>
    <recommendedName>
        <fullName evidence="5">Mce-associated membrane protein</fullName>
    </recommendedName>
</protein>
<dbReference type="RefSeq" id="WP_125569718.1">
    <property type="nucleotide sequence ID" value="NZ_AP019307.1"/>
</dbReference>
<dbReference type="OrthoDB" id="3395172at2"/>